<dbReference type="EnsemblMetazoa" id="G13868.3">
    <property type="protein sequence ID" value="G13868.3:cds"/>
    <property type="gene ID" value="G13868"/>
</dbReference>
<reference evidence="8" key="1">
    <citation type="submission" date="2022-08" db="UniProtKB">
        <authorList>
            <consortium name="EnsemblMetazoa"/>
        </authorList>
    </citation>
    <scope>IDENTIFICATION</scope>
    <source>
        <strain evidence="8">05x7-T-G4-1.051#20</strain>
    </source>
</reference>
<dbReference type="AlphaFoldDB" id="A0A8W8IGD6"/>
<dbReference type="PANTHER" id="PTHR15819">
    <property type="entry name" value="TRANSMEMBRANE PROTEIN FAM155"/>
    <property type="match status" value="1"/>
</dbReference>
<organism evidence="8 9">
    <name type="scientific">Magallana gigas</name>
    <name type="common">Pacific oyster</name>
    <name type="synonym">Crassostrea gigas</name>
    <dbReference type="NCBI Taxonomy" id="29159"/>
    <lineage>
        <taxon>Eukaryota</taxon>
        <taxon>Metazoa</taxon>
        <taxon>Spiralia</taxon>
        <taxon>Lophotrochozoa</taxon>
        <taxon>Mollusca</taxon>
        <taxon>Bivalvia</taxon>
        <taxon>Autobranchia</taxon>
        <taxon>Pteriomorphia</taxon>
        <taxon>Ostreida</taxon>
        <taxon>Ostreoidea</taxon>
        <taxon>Ostreidae</taxon>
        <taxon>Magallana</taxon>
    </lineage>
</organism>
<name>A0A8W8IGD6_MAGGI</name>
<dbReference type="GO" id="GO:0015275">
    <property type="term" value="F:stretch-activated, monoatomic cation-selective, calcium channel activity"/>
    <property type="evidence" value="ECO:0007669"/>
    <property type="project" value="TreeGrafter"/>
</dbReference>
<proteinExistence type="inferred from homology"/>
<protein>
    <submittedName>
        <fullName evidence="8">Uncharacterized protein</fullName>
    </submittedName>
</protein>
<dbReference type="InterPro" id="IPR055288">
    <property type="entry name" value="NALCN_aux_factor_1/2"/>
</dbReference>
<keyword evidence="5" id="KW-0325">Glycoprotein</keyword>
<evidence type="ECO:0000256" key="2">
    <source>
        <dbReference type="ARBA" id="ARBA00022692"/>
    </source>
</evidence>
<evidence type="ECO:0000313" key="8">
    <source>
        <dbReference type="EnsemblMetazoa" id="G13868.3:cds"/>
    </source>
</evidence>
<evidence type="ECO:0000256" key="7">
    <source>
        <dbReference type="SAM" id="Phobius"/>
    </source>
</evidence>
<comment type="subcellular location">
    <subcellularLocation>
        <location evidence="1">Membrane</location>
        <topology evidence="1">Multi-pass membrane protein</topology>
    </subcellularLocation>
</comment>
<keyword evidence="4 7" id="KW-0472">Membrane</keyword>
<evidence type="ECO:0000256" key="4">
    <source>
        <dbReference type="ARBA" id="ARBA00023136"/>
    </source>
</evidence>
<comment type="similarity">
    <text evidence="6">Belongs to the NALF family.</text>
</comment>
<dbReference type="InterPro" id="IPR024338">
    <property type="entry name" value="MID1/Yam8"/>
</dbReference>
<evidence type="ECO:0000256" key="1">
    <source>
        <dbReference type="ARBA" id="ARBA00004141"/>
    </source>
</evidence>
<dbReference type="GO" id="GO:0098703">
    <property type="term" value="P:calcium ion import across plasma membrane"/>
    <property type="evidence" value="ECO:0007669"/>
    <property type="project" value="InterPro"/>
</dbReference>
<dbReference type="GO" id="GO:0005886">
    <property type="term" value="C:plasma membrane"/>
    <property type="evidence" value="ECO:0007669"/>
    <property type="project" value="TreeGrafter"/>
</dbReference>
<keyword evidence="3 7" id="KW-1133">Transmembrane helix</keyword>
<dbReference type="Pfam" id="PF12929">
    <property type="entry name" value="Mid1"/>
    <property type="match status" value="1"/>
</dbReference>
<accession>A0A8W8IGD6</accession>
<keyword evidence="2 7" id="KW-0812">Transmembrane</keyword>
<evidence type="ECO:0000256" key="5">
    <source>
        <dbReference type="ARBA" id="ARBA00023180"/>
    </source>
</evidence>
<dbReference type="Proteomes" id="UP000005408">
    <property type="component" value="Unassembled WGS sequence"/>
</dbReference>
<evidence type="ECO:0000256" key="6">
    <source>
        <dbReference type="ARBA" id="ARBA00029445"/>
    </source>
</evidence>
<feature type="transmembrane region" description="Helical" evidence="7">
    <location>
        <begin position="20"/>
        <end position="42"/>
    </location>
</feature>
<dbReference type="PANTHER" id="PTHR15819:SF11">
    <property type="entry name" value="MID1, ISOFORM A"/>
    <property type="match status" value="1"/>
</dbReference>
<keyword evidence="9" id="KW-1185">Reference proteome</keyword>
<sequence>MILSHEDGNTSYVKNIHKPTVWPAAGCIYSRCVALIVIIMLFTKACLGSGFADLSNVCGPLFYPVKFKNQCLYLDDQLTRNICDTPRTFLGLPNNPIHLKFCNKYTLNHILPQDSPWDGRRVGGGCNETMVELVNSDNRAREEFELFVSLLERVDCDSVYSVTWGCSICQKAYRDWLCTQHIPVFSRNSPPSRIPPCGDFCSGVEHKCPFLRPLTETTYAGEPSFICKDPSSDMVPSLSEQCYKQCYLTDDKNAKCLRQFPSRHNVSAALYTNTTERNSCCSLTTNSLTRILTILPYMNIGIYRYVSFMLFWAIQPYVQQLVPNNTQ</sequence>
<evidence type="ECO:0000256" key="3">
    <source>
        <dbReference type="ARBA" id="ARBA00022989"/>
    </source>
</evidence>
<evidence type="ECO:0000313" key="9">
    <source>
        <dbReference type="Proteomes" id="UP000005408"/>
    </source>
</evidence>